<dbReference type="InterPro" id="IPR029044">
    <property type="entry name" value="Nucleotide-diphossugar_trans"/>
</dbReference>
<dbReference type="AlphaFoldDB" id="A0A1F5R2Y8"/>
<gene>
    <name evidence="2" type="ORF">A2024_01050</name>
</gene>
<dbReference type="PANTHER" id="PTHR43630">
    <property type="entry name" value="POLY-BETA-1,6-N-ACETYL-D-GLUCOSAMINE SYNTHASE"/>
    <property type="match status" value="1"/>
</dbReference>
<dbReference type="Pfam" id="PF00535">
    <property type="entry name" value="Glycos_transf_2"/>
    <property type="match status" value="1"/>
</dbReference>
<organism evidence="2 3">
    <name type="scientific">Candidatus Edwardsbacteria bacterium GWF2_54_11</name>
    <dbReference type="NCBI Taxonomy" id="1817851"/>
    <lineage>
        <taxon>Bacteria</taxon>
        <taxon>Candidatus Edwardsiibacteriota</taxon>
    </lineage>
</organism>
<dbReference type="EMBL" id="MFFM01000046">
    <property type="protein sequence ID" value="OGF08844.1"/>
    <property type="molecule type" value="Genomic_DNA"/>
</dbReference>
<dbReference type="InterPro" id="IPR001173">
    <property type="entry name" value="Glyco_trans_2-like"/>
</dbReference>
<protein>
    <recommendedName>
        <fullName evidence="1">Glycosyltransferase 2-like domain-containing protein</fullName>
    </recommendedName>
</protein>
<evidence type="ECO:0000313" key="2">
    <source>
        <dbReference type="EMBL" id="OGF08844.1"/>
    </source>
</evidence>
<dbReference type="PANTHER" id="PTHR43630:SF2">
    <property type="entry name" value="GLYCOSYLTRANSFERASE"/>
    <property type="match status" value="1"/>
</dbReference>
<name>A0A1F5R2Y8_9BACT</name>
<sequence length="248" mass="28226">MNKITAIIIARNEEQNIARSIGSLNGFSEVIVMDSGSTDRTVEMARSMGAAVYQTDWPGYARQRQRSLQKAKNSWVLFLDADEALDDPLNREMLNLDLAGPVRGYFLKRNNYFLGKMIRHSRWGNDWQLRLFQKDSASIPEVDIHEGVLINGPTGRLVAGCIKHHTVQNLFRYLEKINEYTSLEAKQKNREGRRFSALRLLWEPLAEFWKLYVVLQGWREGVRGLAIAGLSALGRFVVMAKIREAGSG</sequence>
<evidence type="ECO:0000313" key="3">
    <source>
        <dbReference type="Proteomes" id="UP000177230"/>
    </source>
</evidence>
<evidence type="ECO:0000259" key="1">
    <source>
        <dbReference type="Pfam" id="PF00535"/>
    </source>
</evidence>
<dbReference type="Proteomes" id="UP000177230">
    <property type="component" value="Unassembled WGS sequence"/>
</dbReference>
<feature type="domain" description="Glycosyltransferase 2-like" evidence="1">
    <location>
        <begin position="6"/>
        <end position="128"/>
    </location>
</feature>
<accession>A0A1F5R2Y8</accession>
<comment type="caution">
    <text evidence="2">The sequence shown here is derived from an EMBL/GenBank/DDBJ whole genome shotgun (WGS) entry which is preliminary data.</text>
</comment>
<dbReference type="SUPFAM" id="SSF53448">
    <property type="entry name" value="Nucleotide-diphospho-sugar transferases"/>
    <property type="match status" value="1"/>
</dbReference>
<proteinExistence type="predicted"/>
<dbReference type="Gene3D" id="3.90.550.10">
    <property type="entry name" value="Spore Coat Polysaccharide Biosynthesis Protein SpsA, Chain A"/>
    <property type="match status" value="1"/>
</dbReference>
<dbReference type="CDD" id="cd02511">
    <property type="entry name" value="Beta4Glucosyltransferase"/>
    <property type="match status" value="1"/>
</dbReference>
<reference evidence="2 3" key="1">
    <citation type="journal article" date="2016" name="Nat. Commun.">
        <title>Thousands of microbial genomes shed light on interconnected biogeochemical processes in an aquifer system.</title>
        <authorList>
            <person name="Anantharaman K."/>
            <person name="Brown C.T."/>
            <person name="Hug L.A."/>
            <person name="Sharon I."/>
            <person name="Castelle C.J."/>
            <person name="Probst A.J."/>
            <person name="Thomas B.C."/>
            <person name="Singh A."/>
            <person name="Wilkins M.J."/>
            <person name="Karaoz U."/>
            <person name="Brodie E.L."/>
            <person name="Williams K.H."/>
            <person name="Hubbard S.S."/>
            <person name="Banfield J.F."/>
        </authorList>
    </citation>
    <scope>NUCLEOTIDE SEQUENCE [LARGE SCALE GENOMIC DNA]</scope>
</reference>